<dbReference type="GO" id="GO:0003677">
    <property type="term" value="F:DNA binding"/>
    <property type="evidence" value="ECO:0007669"/>
    <property type="project" value="InterPro"/>
</dbReference>
<dbReference type="AlphaFoldDB" id="A0A5C5X4F2"/>
<organism evidence="2 3">
    <name type="scientific">Thalassoglobus neptunius</name>
    <dbReference type="NCBI Taxonomy" id="1938619"/>
    <lineage>
        <taxon>Bacteria</taxon>
        <taxon>Pseudomonadati</taxon>
        <taxon>Planctomycetota</taxon>
        <taxon>Planctomycetia</taxon>
        <taxon>Planctomycetales</taxon>
        <taxon>Planctomycetaceae</taxon>
        <taxon>Thalassoglobus</taxon>
    </lineage>
</organism>
<name>A0A5C5X4F2_9PLAN</name>
<dbReference type="EMBL" id="SIHI01000001">
    <property type="protein sequence ID" value="TWT57201.1"/>
    <property type="molecule type" value="Genomic_DNA"/>
</dbReference>
<protein>
    <submittedName>
        <fullName evidence="2">Helix-turn-helix domain protein</fullName>
    </submittedName>
</protein>
<gene>
    <name evidence="2" type="ORF">KOR42_05590</name>
</gene>
<evidence type="ECO:0000259" key="1">
    <source>
        <dbReference type="Pfam" id="PF12728"/>
    </source>
</evidence>
<dbReference type="Pfam" id="PF12728">
    <property type="entry name" value="HTH_17"/>
    <property type="match status" value="1"/>
</dbReference>
<accession>A0A5C5X4F2</accession>
<dbReference type="InterPro" id="IPR041657">
    <property type="entry name" value="HTH_17"/>
</dbReference>
<evidence type="ECO:0000313" key="3">
    <source>
        <dbReference type="Proteomes" id="UP000317243"/>
    </source>
</evidence>
<comment type="caution">
    <text evidence="2">The sequence shown here is derived from an EMBL/GenBank/DDBJ whole genome shotgun (WGS) entry which is preliminary data.</text>
</comment>
<dbReference type="Proteomes" id="UP000317243">
    <property type="component" value="Unassembled WGS sequence"/>
</dbReference>
<keyword evidence="3" id="KW-1185">Reference proteome</keyword>
<dbReference type="InterPro" id="IPR010093">
    <property type="entry name" value="SinI_DNA-bd"/>
</dbReference>
<dbReference type="NCBIfam" id="TIGR01764">
    <property type="entry name" value="excise"/>
    <property type="match status" value="1"/>
</dbReference>
<dbReference type="RefSeq" id="WP_146509968.1">
    <property type="nucleotide sequence ID" value="NZ_SIHI01000001.1"/>
</dbReference>
<dbReference type="OrthoDB" id="9800023at2"/>
<evidence type="ECO:0000313" key="2">
    <source>
        <dbReference type="EMBL" id="TWT57201.1"/>
    </source>
</evidence>
<proteinExistence type="predicted"/>
<feature type="domain" description="Helix-turn-helix" evidence="1">
    <location>
        <begin position="12"/>
        <end position="48"/>
    </location>
</feature>
<reference evidence="2 3" key="1">
    <citation type="submission" date="2019-02" db="EMBL/GenBank/DDBJ databases">
        <title>Deep-cultivation of Planctomycetes and their phenomic and genomic characterization uncovers novel biology.</title>
        <authorList>
            <person name="Wiegand S."/>
            <person name="Jogler M."/>
            <person name="Boedeker C."/>
            <person name="Pinto D."/>
            <person name="Vollmers J."/>
            <person name="Rivas-Marin E."/>
            <person name="Kohn T."/>
            <person name="Peeters S.H."/>
            <person name="Heuer A."/>
            <person name="Rast P."/>
            <person name="Oberbeckmann S."/>
            <person name="Bunk B."/>
            <person name="Jeske O."/>
            <person name="Meyerdierks A."/>
            <person name="Storesund J.E."/>
            <person name="Kallscheuer N."/>
            <person name="Luecker S."/>
            <person name="Lage O.M."/>
            <person name="Pohl T."/>
            <person name="Merkel B.J."/>
            <person name="Hornburger P."/>
            <person name="Mueller R.-W."/>
            <person name="Bruemmer F."/>
            <person name="Labrenz M."/>
            <person name="Spormann A.M."/>
            <person name="Op Den Camp H."/>
            <person name="Overmann J."/>
            <person name="Amann R."/>
            <person name="Jetten M.S.M."/>
            <person name="Mascher T."/>
            <person name="Medema M.H."/>
            <person name="Devos D.P."/>
            <person name="Kaster A.-K."/>
            <person name="Ovreas L."/>
            <person name="Rohde M."/>
            <person name="Galperin M.Y."/>
            <person name="Jogler C."/>
        </authorList>
    </citation>
    <scope>NUCLEOTIDE SEQUENCE [LARGE SCALE GENOMIC DNA]</scope>
    <source>
        <strain evidence="2 3">KOR42</strain>
    </source>
</reference>
<sequence>METRTKQTGLATVTEAGAYLSVSRATVYTWIRDRTLPVVMVGTHKRIPWTAVYKLAGETIENKGAEL</sequence>